<feature type="transmembrane region" description="Helical" evidence="1">
    <location>
        <begin position="102"/>
        <end position="123"/>
    </location>
</feature>
<sequence length="141" mass="15468">MLTPAAPLRLPCATEASYLARQILRRPDATRSELKLAICTLSNSTDWRDIDLARATREQLRASDRIGIAEEVRRQAEVSPLLRVSPKSIDTASPHVSDMTRAITYAAAAMMAALLVVIGWSAAAETITNTKQQAAVWRSQH</sequence>
<dbReference type="AlphaFoldDB" id="A0A3P3DD61"/>
<keyword evidence="1" id="KW-1133">Transmembrane helix</keyword>
<evidence type="ECO:0000313" key="3">
    <source>
        <dbReference type="Proteomes" id="UP000282125"/>
    </source>
</evidence>
<proteinExistence type="predicted"/>
<dbReference type="RefSeq" id="WP_124966248.1">
    <property type="nucleotide sequence ID" value="NZ_RRAZ01000030.1"/>
</dbReference>
<dbReference type="Proteomes" id="UP000282125">
    <property type="component" value="Unassembled WGS sequence"/>
</dbReference>
<reference evidence="2 3" key="1">
    <citation type="submission" date="2018-11" db="EMBL/GenBank/DDBJ databases">
        <title>Gemmobacter sp. nov., YIM 102744-1 draft genome.</title>
        <authorList>
            <person name="Li G."/>
            <person name="Jiang Y."/>
        </authorList>
    </citation>
    <scope>NUCLEOTIDE SEQUENCE [LARGE SCALE GENOMIC DNA]</scope>
    <source>
        <strain evidence="2 3">YIM 102744-1</strain>
    </source>
</reference>
<organism evidence="2 3">
    <name type="scientific">Falsigemmobacter faecalis</name>
    <dbReference type="NCBI Taxonomy" id="2488730"/>
    <lineage>
        <taxon>Bacteria</taxon>
        <taxon>Pseudomonadati</taxon>
        <taxon>Pseudomonadota</taxon>
        <taxon>Alphaproteobacteria</taxon>
        <taxon>Rhodobacterales</taxon>
        <taxon>Paracoccaceae</taxon>
        <taxon>Falsigemmobacter</taxon>
    </lineage>
</organism>
<accession>A0A3P3DD61</accession>
<gene>
    <name evidence="2" type="ORF">EG244_16330</name>
</gene>
<keyword evidence="1" id="KW-0812">Transmembrane</keyword>
<dbReference type="EMBL" id="RRAZ01000030">
    <property type="protein sequence ID" value="RRH71382.1"/>
    <property type="molecule type" value="Genomic_DNA"/>
</dbReference>
<keyword evidence="3" id="KW-1185">Reference proteome</keyword>
<name>A0A3P3DD61_9RHOB</name>
<evidence type="ECO:0000313" key="2">
    <source>
        <dbReference type="EMBL" id="RRH71382.1"/>
    </source>
</evidence>
<protein>
    <submittedName>
        <fullName evidence="2">Uncharacterized protein</fullName>
    </submittedName>
</protein>
<keyword evidence="1" id="KW-0472">Membrane</keyword>
<comment type="caution">
    <text evidence="2">The sequence shown here is derived from an EMBL/GenBank/DDBJ whole genome shotgun (WGS) entry which is preliminary data.</text>
</comment>
<evidence type="ECO:0000256" key="1">
    <source>
        <dbReference type="SAM" id="Phobius"/>
    </source>
</evidence>